<dbReference type="NCBIfam" id="TIGR04183">
    <property type="entry name" value="Por_Secre_tail"/>
    <property type="match status" value="1"/>
</dbReference>
<dbReference type="AlphaFoldDB" id="A0A2S7WER6"/>
<reference evidence="3 4" key="1">
    <citation type="submission" date="2016-12" db="EMBL/GenBank/DDBJ databases">
        <title>Trade-off between light-utilization and light-protection in marine flavobacteria.</title>
        <authorList>
            <person name="Kumagai Y."/>
            <person name="Yoshizawa S."/>
            <person name="Kogure K."/>
            <person name="Iwasaki W."/>
        </authorList>
    </citation>
    <scope>NUCLEOTIDE SEQUENCE [LARGE SCALE GENOMIC DNA]</scope>
    <source>
        <strain evidence="3 4">KCTC 22729</strain>
    </source>
</reference>
<evidence type="ECO:0000313" key="4">
    <source>
        <dbReference type="Proteomes" id="UP000237608"/>
    </source>
</evidence>
<name>A0A2S7WER6_9FLAO</name>
<gene>
    <name evidence="3" type="ORF">BTO13_11135</name>
</gene>
<dbReference type="Proteomes" id="UP000237608">
    <property type="component" value="Unassembled WGS sequence"/>
</dbReference>
<accession>A0A2S7WER6</accession>
<comment type="caution">
    <text evidence="3">The sequence shown here is derived from an EMBL/GenBank/DDBJ whole genome shotgun (WGS) entry which is preliminary data.</text>
</comment>
<dbReference type="Pfam" id="PF18962">
    <property type="entry name" value="Por_Secre_tail"/>
    <property type="match status" value="1"/>
</dbReference>
<evidence type="ECO:0000259" key="2">
    <source>
        <dbReference type="Pfam" id="PF18962"/>
    </source>
</evidence>
<dbReference type="RefSeq" id="WP_105046895.1">
    <property type="nucleotide sequence ID" value="NZ_CP150662.1"/>
</dbReference>
<dbReference type="OrthoDB" id="9342482at2"/>
<organism evidence="3 4">
    <name type="scientific">Polaribacter gangjinensis</name>
    <dbReference type="NCBI Taxonomy" id="574710"/>
    <lineage>
        <taxon>Bacteria</taxon>
        <taxon>Pseudomonadati</taxon>
        <taxon>Bacteroidota</taxon>
        <taxon>Flavobacteriia</taxon>
        <taxon>Flavobacteriales</taxon>
        <taxon>Flavobacteriaceae</taxon>
    </lineage>
</organism>
<evidence type="ECO:0000256" key="1">
    <source>
        <dbReference type="ARBA" id="ARBA00022729"/>
    </source>
</evidence>
<keyword evidence="1" id="KW-0732">Signal</keyword>
<dbReference type="EMBL" id="MSCL01000001">
    <property type="protein sequence ID" value="PQJ75742.1"/>
    <property type="molecule type" value="Genomic_DNA"/>
</dbReference>
<evidence type="ECO:0000313" key="3">
    <source>
        <dbReference type="EMBL" id="PQJ75742.1"/>
    </source>
</evidence>
<dbReference type="InterPro" id="IPR026444">
    <property type="entry name" value="Secre_tail"/>
</dbReference>
<sequence length="821" mass="92597">MIQLLNNKQAASFVVLFFTFFTSLAQLSIVSNQNIDFSNAVTTTKSGNWSDATVWSNGQVPTANTDVIINDNHTVYIDIQGTSSGVVVDLCKNLNVKPKAVLRMGHNQASFEKDLRINGNILCDGTFSSGRNLPGSSGDGSLYSLNSRIFLNLTSNVTYISGSGYFNPRVLSIASADGEKNVIIDLYNMTLDDNFVIRSNHKVNVSIEHFAYVRIKKVLGLTGSTHEFSSTTAKSSLTIKGIVVTNDVSLFTRNTNVGETTSLTIENQGVLYTQLINNNVTRAAAVAGFNFTINSGGLFRLGENTTIESVTSNNPNFTFVNNGEVRKHYLATQSSKETITAKIDEFDPSKGASVPQIKDIFGASHIAGWYNFTDRPYLLEGLDVYKDFGATSFKTTLTAQNGNMESAYHFNHTWPNFNNLKDVAQHQHVDSLFKRTHIKRHTFWTTTKNQSFYQDGPDLNHDRYLDQEQQFYDLTKHLLETYGSMDKTFVYQNWEGDWMLRGQGVLWENDVNLIPDDVDWKIEGMARLFRARQRGVERARSEHTNASAKVFHAIEFNKLWMLKNGVRMTMMQNNTPSVLGNVIPATRIDLSSWSAYDGGWFDSNNPLGHAMWKGLEVARYYTNETKEMNTNFPVQIGEFGINENPSFYEGIQNPTGITNRYTRYIGVALGLGIPNFYVWNLYGNDKAGPDGFTWEKNTQYNRDFLNQWLVGKWMKKPDGNWGVAANFLRQQWANSLSISDISKNDESFVLYPNPNNGIFKINQLENNERVSIIDITGKTVKTFINVQNEQELNVNQLTKGLYLVLIKNKNQSIVTRKIIIN</sequence>
<feature type="domain" description="Secretion system C-terminal sorting" evidence="2">
    <location>
        <begin position="750"/>
        <end position="820"/>
    </location>
</feature>
<proteinExistence type="predicted"/>
<protein>
    <recommendedName>
        <fullName evidence="2">Secretion system C-terminal sorting domain-containing protein</fullName>
    </recommendedName>
</protein>
<keyword evidence="4" id="KW-1185">Reference proteome</keyword>